<dbReference type="EMBL" id="BT123970">
    <property type="protein sequence ID" value="ADE77254.1"/>
    <property type="molecule type" value="mRNA"/>
</dbReference>
<dbReference type="Gene3D" id="1.10.472.10">
    <property type="entry name" value="Cyclin-like"/>
    <property type="match status" value="1"/>
</dbReference>
<dbReference type="Pfam" id="PF02984">
    <property type="entry name" value="Cyclin_C"/>
    <property type="match status" value="1"/>
</dbReference>
<protein>
    <recommendedName>
        <fullName evidence="1">Cyclin C-terminal domain-containing protein</fullName>
    </recommendedName>
</protein>
<evidence type="ECO:0000313" key="2">
    <source>
        <dbReference type="EMBL" id="ADE77254.1"/>
    </source>
</evidence>
<feature type="domain" description="Cyclin C-terminal" evidence="1">
    <location>
        <begin position="5"/>
        <end position="66"/>
    </location>
</feature>
<reference evidence="2" key="1">
    <citation type="submission" date="2010-04" db="EMBL/GenBank/DDBJ databases">
        <authorList>
            <person name="Reid K.E."/>
            <person name="Liao N."/>
            <person name="Chan S."/>
            <person name="Docking R."/>
            <person name="Taylor G."/>
            <person name="Moore R."/>
            <person name="Mayo M."/>
            <person name="Munro S."/>
            <person name="King J."/>
            <person name="Yanchuk A."/>
            <person name="Holt R."/>
            <person name="Jones S."/>
            <person name="Marra M."/>
            <person name="Ritland C.E."/>
            <person name="Ritland K."/>
            <person name="Bohlmann J."/>
        </authorList>
    </citation>
    <scope>NUCLEOTIDE SEQUENCE</scope>
    <source>
        <tissue evidence="2">Bud</tissue>
    </source>
</reference>
<dbReference type="AlphaFoldDB" id="D5ACI5"/>
<proteinExistence type="evidence at transcript level"/>
<name>D5ACI5_PICSI</name>
<sequence length="134" mass="14454">MLTFIAAEIDFMEYKPSAIAAAALLCAAEEVVPLQAVHYKRALSCSITDVDKDKMFGCYNLIQEIIIEEGFYWTPVSLLSTDKTPVGVLDAAACLSATPTSSYSVKPYASVAAAKRRKLTEICSALLVSTVHPC</sequence>
<dbReference type="InterPro" id="IPR004367">
    <property type="entry name" value="Cyclin_C-dom"/>
</dbReference>
<organism evidence="2">
    <name type="scientific">Picea sitchensis</name>
    <name type="common">Sitka spruce</name>
    <name type="synonym">Pinus sitchensis</name>
    <dbReference type="NCBI Taxonomy" id="3332"/>
    <lineage>
        <taxon>Eukaryota</taxon>
        <taxon>Viridiplantae</taxon>
        <taxon>Streptophyta</taxon>
        <taxon>Embryophyta</taxon>
        <taxon>Tracheophyta</taxon>
        <taxon>Spermatophyta</taxon>
        <taxon>Pinopsida</taxon>
        <taxon>Pinidae</taxon>
        <taxon>Conifers I</taxon>
        <taxon>Pinales</taxon>
        <taxon>Pinaceae</taxon>
        <taxon>Picea</taxon>
    </lineage>
</organism>
<accession>D5ACI5</accession>
<evidence type="ECO:0000259" key="1">
    <source>
        <dbReference type="Pfam" id="PF02984"/>
    </source>
</evidence>
<dbReference type="OMA" id="MEYKPSA"/>